<dbReference type="Proteomes" id="UP000054097">
    <property type="component" value="Unassembled WGS sequence"/>
</dbReference>
<feature type="transmembrane region" description="Helical" evidence="1">
    <location>
        <begin position="65"/>
        <end position="88"/>
    </location>
</feature>
<feature type="transmembrane region" description="Helical" evidence="1">
    <location>
        <begin position="28"/>
        <end position="53"/>
    </location>
</feature>
<name>A0A0C3AC10_SERVB</name>
<accession>A0A0C3AC10</accession>
<sequence>MENRFNPASPNYKLPESIKAMVDEEYKIASSIAITAALFAAVLMSLAQMVLANDNPSAAWEALRFFVYTAISSNLVAAGCCLWTIYALSDLPYKAQRLAMRDKQSWAYKAANGELFDDNIGDPKTLLKSFGADDYWWQSFGAICWYMLGLLLTFLALITWMWLSQSTAVAAAVTVVTIPGVVGLVYPVLDDVYKVCFG</sequence>
<dbReference type="OrthoDB" id="3225366at2759"/>
<evidence type="ECO:0000313" key="3">
    <source>
        <dbReference type="Proteomes" id="UP000054097"/>
    </source>
</evidence>
<gene>
    <name evidence="2" type="ORF">M408DRAFT_293294</name>
</gene>
<dbReference type="EMBL" id="KN824362">
    <property type="protein sequence ID" value="KIM22170.1"/>
    <property type="molecule type" value="Genomic_DNA"/>
</dbReference>
<feature type="transmembrane region" description="Helical" evidence="1">
    <location>
        <begin position="135"/>
        <end position="162"/>
    </location>
</feature>
<keyword evidence="3" id="KW-1185">Reference proteome</keyword>
<keyword evidence="1" id="KW-0472">Membrane</keyword>
<proteinExistence type="predicted"/>
<reference evidence="2 3" key="1">
    <citation type="submission" date="2014-04" db="EMBL/GenBank/DDBJ databases">
        <authorList>
            <consortium name="DOE Joint Genome Institute"/>
            <person name="Kuo A."/>
            <person name="Zuccaro A."/>
            <person name="Kohler A."/>
            <person name="Nagy L.G."/>
            <person name="Floudas D."/>
            <person name="Copeland A."/>
            <person name="Barry K.W."/>
            <person name="Cichocki N."/>
            <person name="Veneault-Fourrey C."/>
            <person name="LaButti K."/>
            <person name="Lindquist E.A."/>
            <person name="Lipzen A."/>
            <person name="Lundell T."/>
            <person name="Morin E."/>
            <person name="Murat C."/>
            <person name="Sun H."/>
            <person name="Tunlid A."/>
            <person name="Henrissat B."/>
            <person name="Grigoriev I.V."/>
            <person name="Hibbett D.S."/>
            <person name="Martin F."/>
            <person name="Nordberg H.P."/>
            <person name="Cantor M.N."/>
            <person name="Hua S.X."/>
        </authorList>
    </citation>
    <scope>NUCLEOTIDE SEQUENCE [LARGE SCALE GENOMIC DNA]</scope>
    <source>
        <strain evidence="2 3">MAFF 305830</strain>
    </source>
</reference>
<dbReference type="HOGENOM" id="CLU_101099_0_0_1"/>
<evidence type="ECO:0000313" key="2">
    <source>
        <dbReference type="EMBL" id="KIM22170.1"/>
    </source>
</evidence>
<evidence type="ECO:0000256" key="1">
    <source>
        <dbReference type="SAM" id="Phobius"/>
    </source>
</evidence>
<organism evidence="2 3">
    <name type="scientific">Serendipita vermifera MAFF 305830</name>
    <dbReference type="NCBI Taxonomy" id="933852"/>
    <lineage>
        <taxon>Eukaryota</taxon>
        <taxon>Fungi</taxon>
        <taxon>Dikarya</taxon>
        <taxon>Basidiomycota</taxon>
        <taxon>Agaricomycotina</taxon>
        <taxon>Agaricomycetes</taxon>
        <taxon>Sebacinales</taxon>
        <taxon>Serendipitaceae</taxon>
        <taxon>Serendipita</taxon>
    </lineage>
</organism>
<reference evidence="3" key="2">
    <citation type="submission" date="2015-01" db="EMBL/GenBank/DDBJ databases">
        <title>Evolutionary Origins and Diversification of the Mycorrhizal Mutualists.</title>
        <authorList>
            <consortium name="DOE Joint Genome Institute"/>
            <consortium name="Mycorrhizal Genomics Consortium"/>
            <person name="Kohler A."/>
            <person name="Kuo A."/>
            <person name="Nagy L.G."/>
            <person name="Floudas D."/>
            <person name="Copeland A."/>
            <person name="Barry K.W."/>
            <person name="Cichocki N."/>
            <person name="Veneault-Fourrey C."/>
            <person name="LaButti K."/>
            <person name="Lindquist E.A."/>
            <person name="Lipzen A."/>
            <person name="Lundell T."/>
            <person name="Morin E."/>
            <person name="Murat C."/>
            <person name="Riley R."/>
            <person name="Ohm R."/>
            <person name="Sun H."/>
            <person name="Tunlid A."/>
            <person name="Henrissat B."/>
            <person name="Grigoriev I.V."/>
            <person name="Hibbett D.S."/>
            <person name="Martin F."/>
        </authorList>
    </citation>
    <scope>NUCLEOTIDE SEQUENCE [LARGE SCALE GENOMIC DNA]</scope>
    <source>
        <strain evidence="3">MAFF 305830</strain>
    </source>
</reference>
<feature type="transmembrane region" description="Helical" evidence="1">
    <location>
        <begin position="169"/>
        <end position="189"/>
    </location>
</feature>
<keyword evidence="1" id="KW-1133">Transmembrane helix</keyword>
<dbReference type="AlphaFoldDB" id="A0A0C3AC10"/>
<protein>
    <submittedName>
        <fullName evidence="2">Uncharacterized protein</fullName>
    </submittedName>
</protein>
<keyword evidence="1" id="KW-0812">Transmembrane</keyword>